<evidence type="ECO:0000256" key="7">
    <source>
        <dbReference type="ARBA" id="ARBA00022871"/>
    </source>
</evidence>
<dbReference type="InterPro" id="IPR006108">
    <property type="entry name" value="3HC_DH_C"/>
</dbReference>
<dbReference type="GO" id="GO:0007283">
    <property type="term" value="P:spermatogenesis"/>
    <property type="evidence" value="ECO:0007669"/>
    <property type="project" value="UniProtKB-KW"/>
</dbReference>
<comment type="catalytic activity">
    <reaction evidence="18">
        <text>(3S)-3-hydroxybutanoyl-CoA + NAD(+) = acetoacetyl-CoA + NADH + H(+)</text>
        <dbReference type="Rhea" id="RHEA:30799"/>
        <dbReference type="ChEBI" id="CHEBI:15378"/>
        <dbReference type="ChEBI" id="CHEBI:57286"/>
        <dbReference type="ChEBI" id="CHEBI:57316"/>
        <dbReference type="ChEBI" id="CHEBI:57540"/>
        <dbReference type="ChEBI" id="CHEBI:57945"/>
    </reaction>
</comment>
<comment type="pathway">
    <text evidence="2">Lipid metabolism; fatty acid beta-oxidation.</text>
</comment>
<feature type="binding site" evidence="26">
    <location>
        <position position="143"/>
    </location>
    <ligand>
        <name>CoA</name>
        <dbReference type="ChEBI" id="CHEBI:57287"/>
    </ligand>
</feature>
<keyword evidence="11 25" id="KW-0520">NAD</keyword>
<comment type="function">
    <text evidence="19">Mitochondrial fatty acid beta-oxidation enzyme that catalyzes the third step of the beta-oxidation cycle for medium and short-chain 3-hydroxy fatty acyl-CoAs (C4 to C10). Plays a role in the control of insulin secretion by inhibiting the activation of glutamate dehydrogenase 1 (GLUD1), an enzyme that has an important role in regulating amino acid-induced insulin secretion. Plays a role in the maintenance of normal spermatogenesis through the reduction of fatty acid accumulation in the testes.</text>
</comment>
<accession>L7M870</accession>
<organism evidence="29">
    <name type="scientific">Rhipicephalus pulchellus</name>
    <name type="common">Yellow backed tick</name>
    <name type="synonym">Dermacentor pulchellus</name>
    <dbReference type="NCBI Taxonomy" id="72859"/>
    <lineage>
        <taxon>Eukaryota</taxon>
        <taxon>Metazoa</taxon>
        <taxon>Ecdysozoa</taxon>
        <taxon>Arthropoda</taxon>
        <taxon>Chelicerata</taxon>
        <taxon>Arachnida</taxon>
        <taxon>Acari</taxon>
        <taxon>Parasitiformes</taxon>
        <taxon>Ixodida</taxon>
        <taxon>Ixodoidea</taxon>
        <taxon>Ixodidae</taxon>
        <taxon>Rhipicephalinae</taxon>
        <taxon>Rhipicephalus</taxon>
        <taxon>Rhipicephalus</taxon>
    </lineage>
</organism>
<evidence type="ECO:0000256" key="19">
    <source>
        <dbReference type="ARBA" id="ARBA00059837"/>
    </source>
</evidence>
<evidence type="ECO:0000256" key="23">
    <source>
        <dbReference type="ARBA" id="ARBA00079904"/>
    </source>
</evidence>
<dbReference type="GO" id="GO:0006635">
    <property type="term" value="P:fatty acid beta-oxidation"/>
    <property type="evidence" value="ECO:0007669"/>
    <property type="project" value="TreeGrafter"/>
</dbReference>
<keyword evidence="12" id="KW-0443">Lipid metabolism</keyword>
<evidence type="ECO:0000256" key="17">
    <source>
        <dbReference type="ARBA" id="ARBA00052282"/>
    </source>
</evidence>
<proteinExistence type="evidence at transcript level"/>
<dbReference type="Pfam" id="PF00725">
    <property type="entry name" value="3HCDH"/>
    <property type="match status" value="1"/>
</dbReference>
<evidence type="ECO:0000256" key="24">
    <source>
        <dbReference type="PIRSR" id="PIRSR000105-1"/>
    </source>
</evidence>
<dbReference type="GO" id="GO:0030154">
    <property type="term" value="P:cell differentiation"/>
    <property type="evidence" value="ECO:0007669"/>
    <property type="project" value="UniProtKB-KW"/>
</dbReference>
<evidence type="ECO:0000256" key="22">
    <source>
        <dbReference type="ARBA" id="ARBA00077615"/>
    </source>
</evidence>
<dbReference type="GO" id="GO:0005759">
    <property type="term" value="C:mitochondrial matrix"/>
    <property type="evidence" value="ECO:0007669"/>
    <property type="project" value="UniProtKB-SubCell"/>
</dbReference>
<feature type="domain" description="3-hydroxyacyl-CoA dehydrogenase NAD binding" evidence="28">
    <location>
        <begin position="23"/>
        <end position="208"/>
    </location>
</feature>
<protein>
    <recommendedName>
        <fullName evidence="21">Hydroxyacyl-coenzyme A dehydrogenase, mitochondrial</fullName>
        <ecNumber evidence="4">1.1.1.35</ecNumber>
    </recommendedName>
    <alternativeName>
        <fullName evidence="22">Medium and short-chain L-3-hydroxyacyl-coenzyme A dehydrogenase</fullName>
    </alternativeName>
    <alternativeName>
        <fullName evidence="23">Short-chain 3-hydroxyacyl-CoA dehydrogenase</fullName>
    </alternativeName>
</protein>
<dbReference type="InterPro" id="IPR036291">
    <property type="entry name" value="NAD(P)-bd_dom_sf"/>
</dbReference>
<dbReference type="InterPro" id="IPR052242">
    <property type="entry name" value="Mito_3-hydroxyacyl-CoA_DH"/>
</dbReference>
<comment type="similarity">
    <text evidence="3">Belongs to the 3-hydroxyacyl-CoA dehydrogenase family.</text>
</comment>
<feature type="binding site" evidence="25">
    <location>
        <position position="51"/>
    </location>
    <ligand>
        <name>NAD(+)</name>
        <dbReference type="ChEBI" id="CHEBI:57540"/>
    </ligand>
</feature>
<evidence type="ECO:0000256" key="6">
    <source>
        <dbReference type="ARBA" id="ARBA00022832"/>
    </source>
</evidence>
<comment type="catalytic activity">
    <reaction evidence="16">
        <text>(3S)-hydroxydecanoyl-CoA + NAD(+) = 3-oxodecanoyl-CoA + NADH + H(+)</text>
        <dbReference type="Rhea" id="RHEA:31187"/>
        <dbReference type="ChEBI" id="CHEBI:15378"/>
        <dbReference type="ChEBI" id="CHEBI:57540"/>
        <dbReference type="ChEBI" id="CHEBI:57945"/>
        <dbReference type="ChEBI" id="CHEBI:62548"/>
        <dbReference type="ChEBI" id="CHEBI:62616"/>
    </reaction>
</comment>
<dbReference type="Pfam" id="PF02737">
    <property type="entry name" value="3HCDH_N"/>
    <property type="match status" value="1"/>
</dbReference>
<reference evidence="29" key="1">
    <citation type="submission" date="2012-11" db="EMBL/GenBank/DDBJ databases">
        <authorList>
            <person name="Lucero-Rivera Y.E."/>
            <person name="Tovar-Ramirez D."/>
        </authorList>
    </citation>
    <scope>NUCLEOTIDE SEQUENCE</scope>
    <source>
        <tissue evidence="29">Salivary gland</tissue>
    </source>
</reference>
<evidence type="ECO:0000256" key="12">
    <source>
        <dbReference type="ARBA" id="ARBA00023098"/>
    </source>
</evidence>
<dbReference type="PIRSF" id="PIRSF000105">
    <property type="entry name" value="HCDH"/>
    <property type="match status" value="1"/>
</dbReference>
<keyword evidence="14" id="KW-0379">Hydroxylation</keyword>
<dbReference type="FunFam" id="3.40.50.720:FF:000258">
    <property type="entry name" value="Hydroxyacyl-coenzyme A dehydrogenase, mitochondrial"/>
    <property type="match status" value="1"/>
</dbReference>
<evidence type="ECO:0000256" key="15">
    <source>
        <dbReference type="ARBA" id="ARBA00049556"/>
    </source>
</evidence>
<dbReference type="Gene3D" id="3.40.50.720">
    <property type="entry name" value="NAD(P)-binding Rossmann-like Domain"/>
    <property type="match status" value="1"/>
</dbReference>
<evidence type="ECO:0000259" key="27">
    <source>
        <dbReference type="Pfam" id="PF00725"/>
    </source>
</evidence>
<evidence type="ECO:0000256" key="20">
    <source>
        <dbReference type="ARBA" id="ARBA00065273"/>
    </source>
</evidence>
<dbReference type="EC" id="1.1.1.35" evidence="4"/>
<feature type="binding site" evidence="25">
    <location>
        <position position="121"/>
    </location>
    <ligand>
        <name>NAD(+)</name>
        <dbReference type="ChEBI" id="CHEBI:57540"/>
    </ligand>
</feature>
<feature type="binding site" evidence="25">
    <location>
        <position position="143"/>
    </location>
    <ligand>
        <name>NAD(+)</name>
        <dbReference type="ChEBI" id="CHEBI:57540"/>
    </ligand>
</feature>
<keyword evidence="7" id="KW-0744">Spermatogenesis</keyword>
<evidence type="ECO:0000256" key="14">
    <source>
        <dbReference type="ARBA" id="ARBA00023278"/>
    </source>
</evidence>
<dbReference type="InterPro" id="IPR008927">
    <property type="entry name" value="6-PGluconate_DH-like_C_sf"/>
</dbReference>
<evidence type="ECO:0000256" key="4">
    <source>
        <dbReference type="ARBA" id="ARBA00013000"/>
    </source>
</evidence>
<feature type="binding site" evidence="25">
    <location>
        <position position="299"/>
    </location>
    <ligand>
        <name>NAD(+)</name>
        <dbReference type="ChEBI" id="CHEBI:57540"/>
    </ligand>
</feature>
<dbReference type="FunFam" id="1.10.1040.10:FF:000019">
    <property type="entry name" value="3-hydroxybutyryl-CoA dehydrogenase FadB2"/>
    <property type="match status" value="1"/>
</dbReference>
<dbReference type="PANTHER" id="PTHR43561:SF3">
    <property type="entry name" value="HYDROXYACYL-COENZYME A DEHYDROGENASE, MITOCHONDRIAL"/>
    <property type="match status" value="1"/>
</dbReference>
<evidence type="ECO:0000256" key="26">
    <source>
        <dbReference type="PIRSR" id="PIRSR000105-3"/>
    </source>
</evidence>
<comment type="subcellular location">
    <subcellularLocation>
        <location evidence="1">Mitochondrion matrix</location>
    </subcellularLocation>
</comment>
<evidence type="ECO:0000256" key="11">
    <source>
        <dbReference type="ARBA" id="ARBA00023027"/>
    </source>
</evidence>
<evidence type="ECO:0000256" key="18">
    <source>
        <dbReference type="ARBA" id="ARBA00052692"/>
    </source>
</evidence>
<evidence type="ECO:0000256" key="2">
    <source>
        <dbReference type="ARBA" id="ARBA00005005"/>
    </source>
</evidence>
<evidence type="ECO:0000256" key="21">
    <source>
        <dbReference type="ARBA" id="ARBA00071676"/>
    </source>
</evidence>
<feature type="binding site" evidence="25">
    <location>
        <position position="167"/>
    </location>
    <ligand>
        <name>NAD(+)</name>
        <dbReference type="ChEBI" id="CHEBI:57540"/>
    </ligand>
</feature>
<comment type="subunit">
    <text evidence="20">Homodimer. Interacts with GLUD1; this interaction inhibits the activation of glutamate dehydrogenase 1 (GLUD1).</text>
</comment>
<evidence type="ECO:0000256" key="25">
    <source>
        <dbReference type="PIRSR" id="PIRSR000105-2"/>
    </source>
</evidence>
<reference evidence="29" key="2">
    <citation type="journal article" date="2015" name="J. Proteomics">
        <title>Sexual differences in the sialomes of the zebra tick, Rhipicephalus pulchellus.</title>
        <authorList>
            <person name="Tan A.W."/>
            <person name="Francischetti I.M."/>
            <person name="Slovak M."/>
            <person name="Kini R.M."/>
            <person name="Ribeiro J.M."/>
        </authorList>
    </citation>
    <scope>NUCLEOTIDE SEQUENCE</scope>
    <source>
        <tissue evidence="29">Salivary gland</tissue>
    </source>
</reference>
<keyword evidence="6" id="KW-0276">Fatty acid metabolism</keyword>
<keyword evidence="10" id="KW-0560">Oxidoreductase</keyword>
<dbReference type="AlphaFoldDB" id="L7M870"/>
<dbReference type="PANTHER" id="PTHR43561">
    <property type="match status" value="1"/>
</dbReference>
<keyword evidence="13" id="KW-0496">Mitochondrion</keyword>
<dbReference type="Gene3D" id="1.10.1040.10">
    <property type="entry name" value="N-(1-d-carboxylethyl)-l-norvaline Dehydrogenase, domain 2"/>
    <property type="match status" value="1"/>
</dbReference>
<keyword evidence="8" id="KW-0809">Transit peptide</keyword>
<evidence type="ECO:0000259" key="28">
    <source>
        <dbReference type="Pfam" id="PF02737"/>
    </source>
</evidence>
<feature type="domain" description="3-hydroxyacyl-CoA dehydrogenase C-terminal" evidence="27">
    <location>
        <begin position="210"/>
        <end position="306"/>
    </location>
</feature>
<dbReference type="GO" id="GO:0070403">
    <property type="term" value="F:NAD+ binding"/>
    <property type="evidence" value="ECO:0007669"/>
    <property type="project" value="InterPro"/>
</dbReference>
<name>L7M870_RHIPC</name>
<evidence type="ECO:0000256" key="3">
    <source>
        <dbReference type="ARBA" id="ARBA00009463"/>
    </source>
</evidence>
<feature type="site" description="Important for catalytic activity" evidence="24">
    <location>
        <position position="164"/>
    </location>
</feature>
<keyword evidence="9" id="KW-0007">Acetylation</keyword>
<evidence type="ECO:0000256" key="13">
    <source>
        <dbReference type="ARBA" id="ARBA00023128"/>
    </source>
</evidence>
<dbReference type="SUPFAM" id="SSF48179">
    <property type="entry name" value="6-phosphogluconate dehydrogenase C-terminal domain-like"/>
    <property type="match status" value="1"/>
</dbReference>
<sequence length="310" mass="33694">MFATYLSSRAFSSSSIARTAIKHVVIVGGGSMGAGIAQVASQTGHQVVLVDVSKEVLDKSKARIEESVKRVAKKKFVEDKEAREEFVQKTLSSIALSTSADEAVKNTDLVVEAIVENIDAKKKLFAALDKAAGPSTIFASNTSSLPIAEIASSTSRKDRFGGLHFFNPVPVMKLLEVVRISETSEDTFQKMQAWGKALGKTTVVCKDTPGFIVNRLLVPSLMEAVRMLERGDATAQDIDTAMKLGAGHPMGPFELTDYVGLDVTKFIIDGWHKRFPDNPLFKPSPYLDKLVQEGKLGIKTGEGFYKHGKK</sequence>
<dbReference type="InterPro" id="IPR022694">
    <property type="entry name" value="3-OHacyl-CoA_DH"/>
</dbReference>
<dbReference type="InterPro" id="IPR013328">
    <property type="entry name" value="6PGD_dom2"/>
</dbReference>
<evidence type="ECO:0000256" key="16">
    <source>
        <dbReference type="ARBA" id="ARBA00051510"/>
    </source>
</evidence>
<evidence type="ECO:0000256" key="9">
    <source>
        <dbReference type="ARBA" id="ARBA00022990"/>
    </source>
</evidence>
<dbReference type="GO" id="GO:0003857">
    <property type="term" value="F:(3S)-3-hydroxyacyl-CoA dehydrogenase (NAD+) activity"/>
    <property type="evidence" value="ECO:0007669"/>
    <property type="project" value="UniProtKB-EC"/>
</dbReference>
<evidence type="ECO:0000256" key="10">
    <source>
        <dbReference type="ARBA" id="ARBA00023002"/>
    </source>
</evidence>
<feature type="binding site" evidence="25">
    <location>
        <position position="116"/>
    </location>
    <ligand>
        <name>NAD(+)</name>
        <dbReference type="ChEBI" id="CHEBI:57540"/>
    </ligand>
</feature>
<evidence type="ECO:0000256" key="8">
    <source>
        <dbReference type="ARBA" id="ARBA00022946"/>
    </source>
</evidence>
<comment type="catalytic activity">
    <reaction evidence="15">
        <text>a (3S)-3-hydroxyacyl-CoA + NAD(+) = a 3-oxoacyl-CoA + NADH + H(+)</text>
        <dbReference type="Rhea" id="RHEA:22432"/>
        <dbReference type="ChEBI" id="CHEBI:15378"/>
        <dbReference type="ChEBI" id="CHEBI:57318"/>
        <dbReference type="ChEBI" id="CHEBI:57540"/>
        <dbReference type="ChEBI" id="CHEBI:57945"/>
        <dbReference type="ChEBI" id="CHEBI:90726"/>
        <dbReference type="EC" id="1.1.1.35"/>
    </reaction>
</comment>
<evidence type="ECO:0000256" key="5">
    <source>
        <dbReference type="ARBA" id="ARBA00022782"/>
    </source>
</evidence>
<keyword evidence="5" id="KW-0221">Differentiation</keyword>
<evidence type="ECO:0000313" key="29">
    <source>
        <dbReference type="EMBL" id="JAA59363.1"/>
    </source>
</evidence>
<feature type="binding site" evidence="25">
    <location>
        <begin position="28"/>
        <end position="33"/>
    </location>
    <ligand>
        <name>NAD(+)</name>
        <dbReference type="ChEBI" id="CHEBI:57540"/>
    </ligand>
</feature>
<dbReference type="SUPFAM" id="SSF51735">
    <property type="entry name" value="NAD(P)-binding Rossmann-fold domains"/>
    <property type="match status" value="1"/>
</dbReference>
<dbReference type="EMBL" id="GACK01005671">
    <property type="protein sequence ID" value="JAA59363.1"/>
    <property type="molecule type" value="mRNA"/>
</dbReference>
<comment type="catalytic activity">
    <reaction evidence="17">
        <text>(3S)-hydroxyhexadecanoyl-CoA + NAD(+) = 3-oxohexadecanoyl-CoA + NADH + H(+)</text>
        <dbReference type="Rhea" id="RHEA:31159"/>
        <dbReference type="ChEBI" id="CHEBI:15378"/>
        <dbReference type="ChEBI" id="CHEBI:57349"/>
        <dbReference type="ChEBI" id="CHEBI:57540"/>
        <dbReference type="ChEBI" id="CHEBI:57945"/>
        <dbReference type="ChEBI" id="CHEBI:62613"/>
    </reaction>
</comment>
<evidence type="ECO:0000256" key="1">
    <source>
        <dbReference type="ARBA" id="ARBA00004305"/>
    </source>
</evidence>
<feature type="binding site" evidence="26">
    <location>
        <position position="67"/>
    </location>
    <ligand>
        <name>CoA</name>
        <dbReference type="ChEBI" id="CHEBI:57287"/>
    </ligand>
</feature>
<feature type="binding site" evidence="26">
    <location>
        <position position="74"/>
    </location>
    <ligand>
        <name>CoA</name>
        <dbReference type="ChEBI" id="CHEBI:57287"/>
    </ligand>
</feature>
<dbReference type="InterPro" id="IPR006176">
    <property type="entry name" value="3-OHacyl-CoA_DH_NAD-bd"/>
</dbReference>